<sequence>MLLAGALTACGSSGTLGTEDAHTITYWSTWNKGEPQQKILQQAVDSFTKDTGIKVRVQFAGRQVMKKVQTANNTSNVPDLVDDSSENLIAAADSGVLRGLDSVYAQTVPGEGRTIAQVLPASSTASLKDKAGQYALVPYETLVTSLWFNDAMMRKIGATPPTTFDQLLSTCQKAVAHGIACAADDGTIPDYNAYWLSELTMRHLGPDWLLKATGDRTGQMWKDPGFLAAATDLQRLVKGKGFMLSGYQGSKLPAGQQEWAKNKALYLLMGSWAPADTKPYAASGFQYDSVTFPSVPGGQMSVDDQSLGFGILAKAKNPTGAAKFIAYFMNKSRLSGISTQANNITSRPDIKAPAVLTSVQKQLAAAPAIARYLGGAASEHAGYWTNVFDVNDDKLFFGETTPAGFVDRLVSASRSYWASHS</sequence>
<evidence type="ECO:0000313" key="2">
    <source>
        <dbReference type="Proteomes" id="UP000236754"/>
    </source>
</evidence>
<dbReference type="InterPro" id="IPR050490">
    <property type="entry name" value="Bact_solute-bd_prot1"/>
</dbReference>
<dbReference type="OrthoDB" id="8663148at2"/>
<dbReference type="SUPFAM" id="SSF53850">
    <property type="entry name" value="Periplasmic binding protein-like II"/>
    <property type="match status" value="1"/>
</dbReference>
<dbReference type="Gene3D" id="3.40.190.10">
    <property type="entry name" value="Periplasmic binding protein-like II"/>
    <property type="match status" value="2"/>
</dbReference>
<reference evidence="1 2" key="1">
    <citation type="submission" date="2016-10" db="EMBL/GenBank/DDBJ databases">
        <authorList>
            <person name="de Groot N.N."/>
        </authorList>
    </citation>
    <scope>NUCLEOTIDE SEQUENCE [LARGE SCALE GENOMIC DNA]</scope>
    <source>
        <strain evidence="1 2">CGMCC 4.2023</strain>
    </source>
</reference>
<proteinExistence type="predicted"/>
<evidence type="ECO:0000313" key="1">
    <source>
        <dbReference type="EMBL" id="SEG53007.1"/>
    </source>
</evidence>
<gene>
    <name evidence="1" type="ORF">SAMN05216223_10636</name>
</gene>
<dbReference type="EMBL" id="FNVU01000006">
    <property type="protein sequence ID" value="SEG53007.1"/>
    <property type="molecule type" value="Genomic_DNA"/>
</dbReference>
<name>A0A1H6AY70_9ACTN</name>
<dbReference type="PANTHER" id="PTHR43649">
    <property type="entry name" value="ARABINOSE-BINDING PROTEIN-RELATED"/>
    <property type="match status" value="1"/>
</dbReference>
<accession>A0A1H6AY70</accession>
<dbReference type="PANTHER" id="PTHR43649:SF12">
    <property type="entry name" value="DIACETYLCHITOBIOSE BINDING PROTEIN DASA"/>
    <property type="match status" value="1"/>
</dbReference>
<dbReference type="Proteomes" id="UP000236754">
    <property type="component" value="Unassembled WGS sequence"/>
</dbReference>
<organism evidence="1 2">
    <name type="scientific">Actinacidiphila yanglinensis</name>
    <dbReference type="NCBI Taxonomy" id="310779"/>
    <lineage>
        <taxon>Bacteria</taxon>
        <taxon>Bacillati</taxon>
        <taxon>Actinomycetota</taxon>
        <taxon>Actinomycetes</taxon>
        <taxon>Kitasatosporales</taxon>
        <taxon>Streptomycetaceae</taxon>
        <taxon>Actinacidiphila</taxon>
    </lineage>
</organism>
<dbReference type="InterPro" id="IPR006059">
    <property type="entry name" value="SBP"/>
</dbReference>
<dbReference type="AlphaFoldDB" id="A0A1H6AY70"/>
<dbReference type="Pfam" id="PF01547">
    <property type="entry name" value="SBP_bac_1"/>
    <property type="match status" value="1"/>
</dbReference>
<dbReference type="RefSeq" id="WP_103886343.1">
    <property type="nucleotide sequence ID" value="NZ_FNVU01000006.1"/>
</dbReference>
<protein>
    <submittedName>
        <fullName evidence="1">Raffinose/stachyose/melibiose transport system substrate-binding protein</fullName>
    </submittedName>
</protein>
<keyword evidence="2" id="KW-1185">Reference proteome</keyword>